<dbReference type="InterPro" id="IPR050430">
    <property type="entry name" value="Peptidase_S1"/>
</dbReference>
<keyword evidence="9" id="KW-1185">Reference proteome</keyword>
<proteinExistence type="inferred from homology"/>
<dbReference type="PANTHER" id="PTHR24276">
    <property type="entry name" value="POLYSERASE-RELATED"/>
    <property type="match status" value="1"/>
</dbReference>
<sequence>MNLMWNITLLVCTFYLRNNGVDAGHLRILGGAEASIEDHPWIVSILYPRIGFKCAGSLISEDTVLTAGHCLRNPDSQPISVVLGTADRSHPGTTIKVKEAKKHENYSLEDLNLRTEKANYDIGYIKPTGSASTILKEAKVTAAHDDNVCTSEEKFCAGGRTLATCSGDSGGPLELDGTLIGIVSFGYNDCIDSDEPAGYANVAFFRTWIKNQTGV</sequence>
<dbReference type="OrthoDB" id="10059102at2759"/>
<evidence type="ECO:0000256" key="4">
    <source>
        <dbReference type="ARBA" id="ARBA00022825"/>
    </source>
</evidence>
<dbReference type="GeneID" id="114330026"/>
<keyword evidence="2" id="KW-0645">Protease</keyword>
<dbReference type="PROSITE" id="PS00134">
    <property type="entry name" value="TRYPSIN_HIS"/>
    <property type="match status" value="1"/>
</dbReference>
<dbReference type="InterPro" id="IPR018114">
    <property type="entry name" value="TRYPSIN_HIS"/>
</dbReference>
<dbReference type="SUPFAM" id="SSF50494">
    <property type="entry name" value="Trypsin-like serine proteases"/>
    <property type="match status" value="1"/>
</dbReference>
<dbReference type="InterPro" id="IPR001254">
    <property type="entry name" value="Trypsin_dom"/>
</dbReference>
<organism evidence="10">
    <name type="scientific">Diabrotica virgifera virgifera</name>
    <name type="common">western corn rootworm</name>
    <dbReference type="NCBI Taxonomy" id="50390"/>
    <lineage>
        <taxon>Eukaryota</taxon>
        <taxon>Metazoa</taxon>
        <taxon>Ecdysozoa</taxon>
        <taxon>Arthropoda</taxon>
        <taxon>Hexapoda</taxon>
        <taxon>Insecta</taxon>
        <taxon>Pterygota</taxon>
        <taxon>Neoptera</taxon>
        <taxon>Endopterygota</taxon>
        <taxon>Coleoptera</taxon>
        <taxon>Polyphaga</taxon>
        <taxon>Cucujiformia</taxon>
        <taxon>Chrysomeloidea</taxon>
        <taxon>Chrysomelidae</taxon>
        <taxon>Galerucinae</taxon>
        <taxon>Diabroticina</taxon>
        <taxon>Diabroticites</taxon>
        <taxon>Diabrotica</taxon>
    </lineage>
</organism>
<dbReference type="Pfam" id="PF00089">
    <property type="entry name" value="Trypsin"/>
    <property type="match status" value="1"/>
</dbReference>
<name>A0A6P7FQ41_DIAVI</name>
<reference evidence="10" key="1">
    <citation type="submission" date="2025-04" db="UniProtKB">
        <authorList>
            <consortium name="RefSeq"/>
        </authorList>
    </citation>
    <scope>IDENTIFICATION</scope>
    <source>
        <tissue evidence="10">Whole insect</tissue>
    </source>
</reference>
<gene>
    <name evidence="10" type="primary">LOC114330026</name>
</gene>
<evidence type="ECO:0000256" key="1">
    <source>
        <dbReference type="ARBA" id="ARBA00007664"/>
    </source>
</evidence>
<dbReference type="PRINTS" id="PR00722">
    <property type="entry name" value="CHYMOTRYPSIN"/>
</dbReference>
<feature type="chain" id="PRO_5028483929" evidence="6">
    <location>
        <begin position="24"/>
        <end position="215"/>
    </location>
</feature>
<dbReference type="GO" id="GO:0006508">
    <property type="term" value="P:proteolysis"/>
    <property type="evidence" value="ECO:0007669"/>
    <property type="project" value="UniProtKB-KW"/>
</dbReference>
<dbReference type="SMART" id="SM00020">
    <property type="entry name" value="Tryp_SPc"/>
    <property type="match status" value="1"/>
</dbReference>
<evidence type="ECO:0000256" key="2">
    <source>
        <dbReference type="ARBA" id="ARBA00022670"/>
    </source>
</evidence>
<dbReference type="PROSITE" id="PS50240">
    <property type="entry name" value="TRYPSIN_DOM"/>
    <property type="match status" value="1"/>
</dbReference>
<feature type="domain" description="Peptidase S1" evidence="7">
    <location>
        <begin position="28"/>
        <end position="214"/>
    </location>
</feature>
<feature type="signal peptide" evidence="6">
    <location>
        <begin position="1"/>
        <end position="23"/>
    </location>
</feature>
<keyword evidence="6" id="KW-0732">Signal</keyword>
<keyword evidence="4" id="KW-0720">Serine protease</keyword>
<reference evidence="8" key="2">
    <citation type="submission" date="2025-05" db="UniProtKB">
        <authorList>
            <consortium name="EnsemblMetazoa"/>
        </authorList>
    </citation>
    <scope>IDENTIFICATION</scope>
</reference>
<accession>A0A6P7FQ41</accession>
<dbReference type="InterPro" id="IPR001314">
    <property type="entry name" value="Peptidase_S1A"/>
</dbReference>
<dbReference type="InterPro" id="IPR009003">
    <property type="entry name" value="Peptidase_S1_PA"/>
</dbReference>
<dbReference type="InterPro" id="IPR043504">
    <property type="entry name" value="Peptidase_S1_PA_chymotrypsin"/>
</dbReference>
<dbReference type="CDD" id="cd00190">
    <property type="entry name" value="Tryp_SPc"/>
    <property type="match status" value="1"/>
</dbReference>
<evidence type="ECO:0000313" key="8">
    <source>
        <dbReference type="EnsemblMetazoa" id="XP_028135123.1"/>
    </source>
</evidence>
<keyword evidence="5" id="KW-1015">Disulfide bond</keyword>
<evidence type="ECO:0000259" key="7">
    <source>
        <dbReference type="PROSITE" id="PS50240"/>
    </source>
</evidence>
<dbReference type="PANTHER" id="PTHR24276:SF94">
    <property type="entry name" value="AT20289P-RELATED"/>
    <property type="match status" value="1"/>
</dbReference>
<dbReference type="RefSeq" id="XP_028135123.1">
    <property type="nucleotide sequence ID" value="XM_028279322.1"/>
</dbReference>
<comment type="similarity">
    <text evidence="1">Belongs to the peptidase S1 family.</text>
</comment>
<keyword evidence="3" id="KW-0378">Hydrolase</keyword>
<evidence type="ECO:0000313" key="9">
    <source>
        <dbReference type="Proteomes" id="UP001652700"/>
    </source>
</evidence>
<evidence type="ECO:0000256" key="3">
    <source>
        <dbReference type="ARBA" id="ARBA00022801"/>
    </source>
</evidence>
<dbReference type="EnsemblMetazoa" id="XM_028279322.2">
    <property type="protein sequence ID" value="XP_028135123.1"/>
    <property type="gene ID" value="LOC114330026"/>
</dbReference>
<evidence type="ECO:0000313" key="10">
    <source>
        <dbReference type="RefSeq" id="XP_028135123.1"/>
    </source>
</evidence>
<dbReference type="GO" id="GO:0004252">
    <property type="term" value="F:serine-type endopeptidase activity"/>
    <property type="evidence" value="ECO:0007669"/>
    <property type="project" value="InterPro"/>
</dbReference>
<protein>
    <submittedName>
        <fullName evidence="10">Trypsin-3-like isoform X2</fullName>
    </submittedName>
</protein>
<dbReference type="Proteomes" id="UP001652700">
    <property type="component" value="Unplaced"/>
</dbReference>
<evidence type="ECO:0000256" key="6">
    <source>
        <dbReference type="SAM" id="SignalP"/>
    </source>
</evidence>
<dbReference type="Gene3D" id="2.40.10.10">
    <property type="entry name" value="Trypsin-like serine proteases"/>
    <property type="match status" value="2"/>
</dbReference>
<dbReference type="AlphaFoldDB" id="A0A6P7FQ41"/>
<evidence type="ECO:0000256" key="5">
    <source>
        <dbReference type="ARBA" id="ARBA00023157"/>
    </source>
</evidence>